<dbReference type="InterPro" id="IPR052164">
    <property type="entry name" value="Anthracycline_SecMetBiosynth"/>
</dbReference>
<dbReference type="PANTHER" id="PTHR33993">
    <property type="entry name" value="GLYOXALASE-RELATED"/>
    <property type="match status" value="1"/>
</dbReference>
<name>A0A652L815_9ACTN</name>
<comment type="caution">
    <text evidence="2">The sequence shown here is derived from an EMBL/GenBank/DDBJ whole genome shotgun (WGS) entry which is preliminary data.</text>
</comment>
<proteinExistence type="predicted"/>
<protein>
    <submittedName>
        <fullName evidence="2">VOC family protein</fullName>
    </submittedName>
</protein>
<dbReference type="InterPro" id="IPR037523">
    <property type="entry name" value="VOC_core"/>
</dbReference>
<dbReference type="AlphaFoldDB" id="A0A652L815"/>
<sequence length="277" mass="29425">MTPSDPRTAPEPAVLSGASAPCWVHLVTRDLEDASRFYGAVLGWTFRRGPLGRDFLMARSDGVPVAGIGAVASAYQVAVAWMPYFSVKDADVVSDRIRERSGTVAVGPLTIGTGRAVLAADRDGASFGVWEWTGRAATLAPSGNRAHAWLRLRTRDAFDAAIFYGEVLGWASGEPGGCEAAYVKEEVLVRCNGRPLARISSGAVEAAPDPQVRPHWQVQFPVPDVGATVLAAERNGGTLMERRDVQYGNEATLRDPDGGLFTVTDVRGPASADEDGS</sequence>
<organism evidence="2">
    <name type="scientific">Streptomyces sp. gb1(2016)</name>
    <dbReference type="NCBI Taxonomy" id="1828321"/>
    <lineage>
        <taxon>Bacteria</taxon>
        <taxon>Bacillati</taxon>
        <taxon>Actinomycetota</taxon>
        <taxon>Actinomycetes</taxon>
        <taxon>Kitasatosporales</taxon>
        <taxon>Streptomycetaceae</taxon>
        <taxon>Streptomyces</taxon>
    </lineage>
</organism>
<dbReference type="PANTHER" id="PTHR33993:SF10">
    <property type="entry name" value="CONSERVED PROTEIN"/>
    <property type="match status" value="1"/>
</dbReference>
<dbReference type="RefSeq" id="WP_124278750.1">
    <property type="nucleotide sequence ID" value="NZ_RDBM01000024.1"/>
</dbReference>
<gene>
    <name evidence="2" type="ORF">EAO74_07715</name>
</gene>
<dbReference type="Pfam" id="PF18029">
    <property type="entry name" value="Glyoxalase_6"/>
    <property type="match status" value="1"/>
</dbReference>
<accession>A0A652L815</accession>
<dbReference type="Gene3D" id="3.10.180.10">
    <property type="entry name" value="2,3-Dihydroxybiphenyl 1,2-Dioxygenase, domain 1"/>
    <property type="match status" value="2"/>
</dbReference>
<dbReference type="InterPro" id="IPR029068">
    <property type="entry name" value="Glyas_Bleomycin-R_OHBP_Dase"/>
</dbReference>
<dbReference type="Pfam" id="PF22677">
    <property type="entry name" value="Ble-like_N"/>
    <property type="match status" value="1"/>
</dbReference>
<dbReference type="SUPFAM" id="SSF54593">
    <property type="entry name" value="Glyoxalase/Bleomycin resistance protein/Dihydroxybiphenyl dioxygenase"/>
    <property type="match status" value="2"/>
</dbReference>
<dbReference type="CDD" id="cd07247">
    <property type="entry name" value="SgaA_N_like"/>
    <property type="match status" value="1"/>
</dbReference>
<evidence type="ECO:0000259" key="1">
    <source>
        <dbReference type="PROSITE" id="PS51819"/>
    </source>
</evidence>
<reference evidence="2" key="1">
    <citation type="submission" date="2018-10" db="EMBL/GenBank/DDBJ databases">
        <authorList>
            <person name="Hariharan J."/>
            <person name="Choudoir M.J."/>
            <person name="Diebold P."/>
            <person name="Panke-Buisse K."/>
            <person name="Campbell A.N."/>
            <person name="Buckley D.H."/>
        </authorList>
    </citation>
    <scope>NUCLEOTIDE SEQUENCE</scope>
    <source>
        <strain evidence="2">Gb1</strain>
    </source>
</reference>
<dbReference type="InterPro" id="IPR053863">
    <property type="entry name" value="Glyoxy/Ble-like_N"/>
</dbReference>
<dbReference type="EMBL" id="RDBM01000024">
    <property type="protein sequence ID" value="TXS32119.1"/>
    <property type="molecule type" value="Genomic_DNA"/>
</dbReference>
<dbReference type="InterPro" id="IPR041581">
    <property type="entry name" value="Glyoxalase_6"/>
</dbReference>
<evidence type="ECO:0000313" key="2">
    <source>
        <dbReference type="EMBL" id="TXS32119.1"/>
    </source>
</evidence>
<dbReference type="PROSITE" id="PS51819">
    <property type="entry name" value="VOC"/>
    <property type="match status" value="2"/>
</dbReference>
<feature type="domain" description="VOC" evidence="1">
    <location>
        <begin position="145"/>
        <end position="266"/>
    </location>
</feature>
<feature type="domain" description="VOC" evidence="1">
    <location>
        <begin position="20"/>
        <end position="132"/>
    </location>
</feature>